<comment type="similarity">
    <text evidence="1">Belongs to the NAD(P)-dependent epimerase/dehydratase family.</text>
</comment>
<proteinExistence type="inferred from homology"/>
<gene>
    <name evidence="4" type="ORF">SAMN05216277_104252</name>
</gene>
<evidence type="ECO:0000313" key="4">
    <source>
        <dbReference type="EMBL" id="SFP53755.1"/>
    </source>
</evidence>
<feature type="region of interest" description="Disordered" evidence="2">
    <location>
        <begin position="149"/>
        <end position="179"/>
    </location>
</feature>
<feature type="domain" description="NAD-dependent epimerase/dehydratase" evidence="3">
    <location>
        <begin position="46"/>
        <end position="266"/>
    </location>
</feature>
<evidence type="ECO:0000313" key="5">
    <source>
        <dbReference type="Proteomes" id="UP000183769"/>
    </source>
</evidence>
<protein>
    <submittedName>
        <fullName evidence="4">Nucleoside-diphosphate-sugar epimerase</fullName>
    </submittedName>
</protein>
<dbReference type="PANTHER" id="PTHR43000">
    <property type="entry name" value="DTDP-D-GLUCOSE 4,6-DEHYDRATASE-RELATED"/>
    <property type="match status" value="1"/>
</dbReference>
<sequence length="371" mass="41339">MKIAAVVVVRKRTGTACVSNRSNERMPGFRDAFPFAHERPAMSDSALVVGGTRFVGRHTVEELLDHDYHVTIFNRGNHDNPFADREGVDHVEGDRRDETDLKAAKLSVEPDIVIDCVAYYPADVAIATDVFADVDGYVYISSGDAYGEEEIPKREEETPMRPCTEEQAVDDSGETYGNRKAEGDRKVVEAAEDGVNAMSVRPCIIYGPHDYTERMDYWLDRVDNYDRVVVPGDGQNLWHRAYVEDVASALRIVAEEGEPGEFYNVGDRRAVTIDEMLDLMADAMDTEVEAVHAGERELGAAGLSPEDFVLYRDYPHLLDTNKLADLGWASTPLDEAMARTVAEHRESDRDGAEYDPGRENEEAVLSVLDTL</sequence>
<evidence type="ECO:0000256" key="1">
    <source>
        <dbReference type="ARBA" id="ARBA00007637"/>
    </source>
</evidence>
<dbReference type="SUPFAM" id="SSF51735">
    <property type="entry name" value="NAD(P)-binding Rossmann-fold domains"/>
    <property type="match status" value="1"/>
</dbReference>
<keyword evidence="5" id="KW-1185">Reference proteome</keyword>
<dbReference type="Gene3D" id="3.40.50.720">
    <property type="entry name" value="NAD(P)-binding Rossmann-like Domain"/>
    <property type="match status" value="1"/>
</dbReference>
<organism evidence="4 5">
    <name type="scientific">Halolamina pelagica</name>
    <dbReference type="NCBI Taxonomy" id="699431"/>
    <lineage>
        <taxon>Archaea</taxon>
        <taxon>Methanobacteriati</taxon>
        <taxon>Methanobacteriota</taxon>
        <taxon>Stenosarchaea group</taxon>
        <taxon>Halobacteria</taxon>
        <taxon>Halobacteriales</taxon>
        <taxon>Haloferacaceae</taxon>
    </lineage>
</organism>
<dbReference type="Proteomes" id="UP000183769">
    <property type="component" value="Unassembled WGS sequence"/>
</dbReference>
<evidence type="ECO:0000259" key="3">
    <source>
        <dbReference type="Pfam" id="PF01370"/>
    </source>
</evidence>
<dbReference type="InterPro" id="IPR036291">
    <property type="entry name" value="NAD(P)-bd_dom_sf"/>
</dbReference>
<dbReference type="Pfam" id="PF01370">
    <property type="entry name" value="Epimerase"/>
    <property type="match status" value="1"/>
</dbReference>
<evidence type="ECO:0000256" key="2">
    <source>
        <dbReference type="SAM" id="MobiDB-lite"/>
    </source>
</evidence>
<dbReference type="AlphaFoldDB" id="A0A1I5R5N0"/>
<name>A0A1I5R5N0_9EURY</name>
<dbReference type="InterPro" id="IPR001509">
    <property type="entry name" value="Epimerase_deHydtase"/>
</dbReference>
<dbReference type="EMBL" id="FOXI01000004">
    <property type="protein sequence ID" value="SFP53755.1"/>
    <property type="molecule type" value="Genomic_DNA"/>
</dbReference>
<reference evidence="5" key="1">
    <citation type="submission" date="2016-10" db="EMBL/GenBank/DDBJ databases">
        <authorList>
            <person name="Varghese N."/>
            <person name="Submissions S."/>
        </authorList>
    </citation>
    <scope>NUCLEOTIDE SEQUENCE [LARGE SCALE GENOMIC DNA]</scope>
    <source>
        <strain evidence="5">CGMCC 1.10329</strain>
    </source>
</reference>
<feature type="compositionally biased region" description="Basic and acidic residues" evidence="2">
    <location>
        <begin position="150"/>
        <end position="159"/>
    </location>
</feature>
<accession>A0A1I5R5N0</accession>